<accession>A0ABU6XNX8</accession>
<reference evidence="1 2" key="1">
    <citation type="journal article" date="2023" name="Plants (Basel)">
        <title>Bridging the Gap: Combining Genomics and Transcriptomics Approaches to Understand Stylosanthes scabra, an Orphan Legume from the Brazilian Caatinga.</title>
        <authorList>
            <person name="Ferreira-Neto J.R.C."/>
            <person name="da Silva M.D."/>
            <person name="Binneck E."/>
            <person name="de Melo N.F."/>
            <person name="da Silva R.H."/>
            <person name="de Melo A.L.T.M."/>
            <person name="Pandolfi V."/>
            <person name="Bustamante F.O."/>
            <person name="Brasileiro-Vidal A.C."/>
            <person name="Benko-Iseppon A.M."/>
        </authorList>
    </citation>
    <scope>NUCLEOTIDE SEQUENCE [LARGE SCALE GENOMIC DNA]</scope>
    <source>
        <tissue evidence="1">Leaves</tissue>
    </source>
</reference>
<organism evidence="1 2">
    <name type="scientific">Stylosanthes scabra</name>
    <dbReference type="NCBI Taxonomy" id="79078"/>
    <lineage>
        <taxon>Eukaryota</taxon>
        <taxon>Viridiplantae</taxon>
        <taxon>Streptophyta</taxon>
        <taxon>Embryophyta</taxon>
        <taxon>Tracheophyta</taxon>
        <taxon>Spermatophyta</taxon>
        <taxon>Magnoliopsida</taxon>
        <taxon>eudicotyledons</taxon>
        <taxon>Gunneridae</taxon>
        <taxon>Pentapetalae</taxon>
        <taxon>rosids</taxon>
        <taxon>fabids</taxon>
        <taxon>Fabales</taxon>
        <taxon>Fabaceae</taxon>
        <taxon>Papilionoideae</taxon>
        <taxon>50 kb inversion clade</taxon>
        <taxon>dalbergioids sensu lato</taxon>
        <taxon>Dalbergieae</taxon>
        <taxon>Pterocarpus clade</taxon>
        <taxon>Stylosanthes</taxon>
    </lineage>
</organism>
<evidence type="ECO:0000313" key="1">
    <source>
        <dbReference type="EMBL" id="MED6199577.1"/>
    </source>
</evidence>
<keyword evidence="2" id="KW-1185">Reference proteome</keyword>
<protein>
    <submittedName>
        <fullName evidence="1">Uncharacterized protein</fullName>
    </submittedName>
</protein>
<evidence type="ECO:0000313" key="2">
    <source>
        <dbReference type="Proteomes" id="UP001341840"/>
    </source>
</evidence>
<dbReference type="EMBL" id="JASCZI010212481">
    <property type="protein sequence ID" value="MED6199577.1"/>
    <property type="molecule type" value="Genomic_DNA"/>
</dbReference>
<dbReference type="Proteomes" id="UP001341840">
    <property type="component" value="Unassembled WGS sequence"/>
</dbReference>
<proteinExistence type="predicted"/>
<comment type="caution">
    <text evidence="1">The sequence shown here is derived from an EMBL/GenBank/DDBJ whole genome shotgun (WGS) entry which is preliminary data.</text>
</comment>
<name>A0ABU6XNX8_9FABA</name>
<gene>
    <name evidence="1" type="ORF">PIB30_077210</name>
</gene>
<sequence>MKVEERWLEGESDDADEGAIPAVVELHRCLLPLLASSPSLEEPRFHRHWSSLSPQRLVVAVARVAERCSTHKRENKELHQSSTSATSWPPLWVASSSLWPPQSTDGKSVIVPSFVPLVFRCVVDTVMVIDSRGHRVFGRCRHCM</sequence>